<sequence>MSTTLAGELVESVRRHADTVFEHGRDRYGDDRTPLLADAVDAGTLDAVPYDARDVDDGRRLSNFAVQQEFLRTLVGLARSTGATEYRDEAAALTSWVLEELSDSAGLLYWGGHAAYDLDADELVINKDAHELKFEYPFYEFLWEVDAERTRRFVEAFWSAHVVDWGRLDFNRHGEWDGAVGNPWDDEYEGGDVFFWGEGLTFVNTGSDLYYAAGLLSSFANEAAPLTWAERLARRYVETRQEPGLSGYQFSQHPSYCNGPAIRGDRAQYQFAPYIHGDHLVYEGTLFRPRPIVQRQQLALGDRLGPRGESFTRWALEELRAWYEVAYRSDANEFEPMLTDGHSLEGFVCRRNGYFGPKGRVVGPIDAGPEFFWTYARASRLTDDPVCWRAARDIGRGLGLGEVGRPDSKPDLSASDRTDPPDYALLYGLLELHRATDRGEYLEAAQTLGTDLLEGRFRESTGAFVDDRNRARLDDPVPLSLLHLAAAIREESAADLPTPVGAPRTPEGGI</sequence>
<protein>
    <submittedName>
        <fullName evidence="2">Pectate lyase</fullName>
    </submittedName>
</protein>
<name>A0A7D5L2X5_9EURY</name>
<dbReference type="GO" id="GO:0042597">
    <property type="term" value="C:periplasmic space"/>
    <property type="evidence" value="ECO:0007669"/>
    <property type="project" value="InterPro"/>
</dbReference>
<dbReference type="OrthoDB" id="185515at2157"/>
<gene>
    <name evidence="2" type="ORF">HUG10_15300</name>
</gene>
<dbReference type="Pfam" id="PF06917">
    <property type="entry name" value="Pectate_lyase_2"/>
    <property type="match status" value="1"/>
</dbReference>
<feature type="region of interest" description="Disordered" evidence="1">
    <location>
        <begin position="400"/>
        <end position="419"/>
    </location>
</feature>
<proteinExistence type="predicted"/>
<dbReference type="SUPFAM" id="SSF48208">
    <property type="entry name" value="Six-hairpin glycosidases"/>
    <property type="match status" value="1"/>
</dbReference>
<dbReference type="GO" id="GO:0016837">
    <property type="term" value="F:carbon-oxygen lyase activity, acting on polysaccharides"/>
    <property type="evidence" value="ECO:0007669"/>
    <property type="project" value="InterPro"/>
</dbReference>
<accession>A0A7D5L2X5</accession>
<evidence type="ECO:0000313" key="2">
    <source>
        <dbReference type="EMBL" id="QLG28823.1"/>
    </source>
</evidence>
<dbReference type="GeneID" id="56030227"/>
<dbReference type="Proteomes" id="UP000509750">
    <property type="component" value="Chromosome"/>
</dbReference>
<dbReference type="KEGG" id="halg:HUG10_15300"/>
<dbReference type="GO" id="GO:0045490">
    <property type="term" value="P:pectin catabolic process"/>
    <property type="evidence" value="ECO:0007669"/>
    <property type="project" value="InterPro"/>
</dbReference>
<dbReference type="Gene3D" id="1.50.10.20">
    <property type="match status" value="2"/>
</dbReference>
<evidence type="ECO:0000256" key="1">
    <source>
        <dbReference type="SAM" id="MobiDB-lite"/>
    </source>
</evidence>
<dbReference type="AlphaFoldDB" id="A0A7D5L2X5"/>
<keyword evidence="2" id="KW-0456">Lyase</keyword>
<organism evidence="2 3">
    <name type="scientific">Halorarum halophilum</name>
    <dbReference type="NCBI Taxonomy" id="2743090"/>
    <lineage>
        <taxon>Archaea</taxon>
        <taxon>Methanobacteriati</taxon>
        <taxon>Methanobacteriota</taxon>
        <taxon>Stenosarchaea group</taxon>
        <taxon>Halobacteria</taxon>
        <taxon>Halobacteriales</taxon>
        <taxon>Haloferacaceae</taxon>
        <taxon>Halorarum</taxon>
    </lineage>
</organism>
<evidence type="ECO:0000313" key="3">
    <source>
        <dbReference type="Proteomes" id="UP000509750"/>
    </source>
</evidence>
<keyword evidence="3" id="KW-1185">Reference proteome</keyword>
<reference evidence="2 3" key="1">
    <citation type="submission" date="2020-07" db="EMBL/GenBank/DDBJ databases">
        <title>Gai3-2, isolated from salt lake.</title>
        <authorList>
            <person name="Cui H."/>
            <person name="Shi X."/>
        </authorList>
    </citation>
    <scope>NUCLEOTIDE SEQUENCE [LARGE SCALE GENOMIC DNA]</scope>
    <source>
        <strain evidence="2 3">Gai3-2</strain>
    </source>
</reference>
<dbReference type="InterPro" id="IPR008928">
    <property type="entry name" value="6-hairpin_glycosidase_sf"/>
</dbReference>
<dbReference type="InterPro" id="IPR010702">
    <property type="entry name" value="Pectate_lyase_2"/>
</dbReference>
<feature type="compositionally biased region" description="Basic and acidic residues" evidence="1">
    <location>
        <begin position="404"/>
        <end position="419"/>
    </location>
</feature>
<dbReference type="RefSeq" id="WP_179170397.1">
    <property type="nucleotide sequence ID" value="NZ_CP058529.1"/>
</dbReference>
<dbReference type="EMBL" id="CP058529">
    <property type="protein sequence ID" value="QLG28823.1"/>
    <property type="molecule type" value="Genomic_DNA"/>
</dbReference>